<feature type="domain" description="AGC-kinase C-terminal" evidence="9">
    <location>
        <begin position="401"/>
        <end position="500"/>
    </location>
</feature>
<feature type="region of interest" description="Disordered" evidence="7">
    <location>
        <begin position="454"/>
        <end position="475"/>
    </location>
</feature>
<dbReference type="PROSITE" id="PS50011">
    <property type="entry name" value="PROTEIN_KINASE_DOM"/>
    <property type="match status" value="1"/>
</dbReference>
<dbReference type="InterPro" id="IPR008271">
    <property type="entry name" value="Ser/Thr_kinase_AS"/>
</dbReference>
<dbReference type="SMART" id="SM00133">
    <property type="entry name" value="S_TK_X"/>
    <property type="match status" value="1"/>
</dbReference>
<dbReference type="AlphaFoldDB" id="A0A1E4TZN2"/>
<dbReference type="InterPro" id="IPR011009">
    <property type="entry name" value="Kinase-like_dom_sf"/>
</dbReference>
<evidence type="ECO:0000256" key="5">
    <source>
        <dbReference type="ARBA" id="ARBA00022777"/>
    </source>
</evidence>
<dbReference type="InterPro" id="IPR017892">
    <property type="entry name" value="Pkinase_C"/>
</dbReference>
<keyword evidence="4" id="KW-0547">Nucleotide-binding</keyword>
<dbReference type="InterPro" id="IPR000961">
    <property type="entry name" value="AGC-kinase_C"/>
</dbReference>
<evidence type="ECO:0000256" key="3">
    <source>
        <dbReference type="ARBA" id="ARBA00022679"/>
    </source>
</evidence>
<evidence type="ECO:0000313" key="11">
    <source>
        <dbReference type="Proteomes" id="UP000094236"/>
    </source>
</evidence>
<keyword evidence="5" id="KW-0418">Kinase</keyword>
<dbReference type="SUPFAM" id="SSF56112">
    <property type="entry name" value="Protein kinase-like (PK-like)"/>
    <property type="match status" value="1"/>
</dbReference>
<evidence type="ECO:0000313" key="10">
    <source>
        <dbReference type="EMBL" id="ODV97201.1"/>
    </source>
</evidence>
<dbReference type="FunFam" id="1.10.510.10:FF:000048">
    <property type="entry name" value="Protein kinase C"/>
    <property type="match status" value="1"/>
</dbReference>
<accession>A0A1E4TZN2</accession>
<sequence length="503" mass="56665">MSELFKFDEDSVVLPVTAGSSGAKSVNVDTFSTSANELSSSLNSLRIPSSFNQNGSFLMPPPPAPNSIRVRRRSSLATTVISGFSPSSIEIGFQNYMDDSDNNNNTNNNNMVEKTDNTSGAIADDCISPDNNYKPVIEDFEPIKVLGQGAYGKVLLVRHKNTGRLFAQKQMKKASIVVSRHGERTIAEKKILSQITHHPNIVKLFYALHDPFKIYLILDYVPGGELFMHLSNQKFLNDKITSFYSGEMALALIHLHKLGIVYRDLKPENCLLNARGHLVLTDFGLSKQQSSDNGDEDVCNSIIGTPEYMAPEVLRGENYSYEVDWWSLGCVIFDMLSGKPPFTGNNHKIVMNKILTEKIKYPFYFTQEAKDLLNKLINKNTNKRFKVDQDFKKFQEHRFFRHIDWEKIKSQSDDLVPPIVPVITDPALAENFDPQFTEMKFSAVGVQDVEEEEEYNESKGIPITSNNNSKSKQQDGLTNVQAKLFEGFSYTASNSYLESFLNP</sequence>
<dbReference type="InterPro" id="IPR000719">
    <property type="entry name" value="Prot_kinase_dom"/>
</dbReference>
<dbReference type="GO" id="GO:0005524">
    <property type="term" value="F:ATP binding"/>
    <property type="evidence" value="ECO:0007669"/>
    <property type="project" value="UniProtKB-KW"/>
</dbReference>
<dbReference type="STRING" id="669874.A0A1E4TZN2"/>
<name>A0A1E4TZN2_PACTA</name>
<keyword evidence="2" id="KW-0597">Phosphoprotein</keyword>
<dbReference type="Pfam" id="PF00433">
    <property type="entry name" value="Pkinase_C"/>
    <property type="match status" value="1"/>
</dbReference>
<dbReference type="PANTHER" id="PTHR24351">
    <property type="entry name" value="RIBOSOMAL PROTEIN S6 KINASE"/>
    <property type="match status" value="1"/>
</dbReference>
<dbReference type="EMBL" id="KV454012">
    <property type="protein sequence ID" value="ODV97201.1"/>
    <property type="molecule type" value="Genomic_DNA"/>
</dbReference>
<keyword evidence="6" id="KW-0067">ATP-binding</keyword>
<gene>
    <name evidence="10" type="ORF">PACTADRAFT_48951</name>
</gene>
<keyword evidence="11" id="KW-1185">Reference proteome</keyword>
<evidence type="ECO:0000256" key="7">
    <source>
        <dbReference type="SAM" id="MobiDB-lite"/>
    </source>
</evidence>
<evidence type="ECO:0008006" key="12">
    <source>
        <dbReference type="Google" id="ProtNLM"/>
    </source>
</evidence>
<dbReference type="Gene3D" id="1.10.510.10">
    <property type="entry name" value="Transferase(Phosphotransferase) domain 1"/>
    <property type="match status" value="1"/>
</dbReference>
<dbReference type="GO" id="GO:0005737">
    <property type="term" value="C:cytoplasm"/>
    <property type="evidence" value="ECO:0007669"/>
    <property type="project" value="EnsemblFungi"/>
</dbReference>
<dbReference type="Proteomes" id="UP000094236">
    <property type="component" value="Unassembled WGS sequence"/>
</dbReference>
<keyword evidence="1" id="KW-0723">Serine/threonine-protein kinase</keyword>
<dbReference type="GO" id="GO:0004674">
    <property type="term" value="F:protein serine/threonine kinase activity"/>
    <property type="evidence" value="ECO:0007669"/>
    <property type="project" value="UniProtKB-KW"/>
</dbReference>
<dbReference type="PROSITE" id="PS51285">
    <property type="entry name" value="AGC_KINASE_CTER"/>
    <property type="match status" value="1"/>
</dbReference>
<dbReference type="InterPro" id="IPR045270">
    <property type="entry name" value="STKc_AGC"/>
</dbReference>
<dbReference type="PROSITE" id="PS00108">
    <property type="entry name" value="PROTEIN_KINASE_ST"/>
    <property type="match status" value="1"/>
</dbReference>
<evidence type="ECO:0000256" key="4">
    <source>
        <dbReference type="ARBA" id="ARBA00022741"/>
    </source>
</evidence>
<evidence type="ECO:0000259" key="8">
    <source>
        <dbReference type="PROSITE" id="PS50011"/>
    </source>
</evidence>
<keyword evidence="3" id="KW-0808">Transferase</keyword>
<evidence type="ECO:0000256" key="2">
    <source>
        <dbReference type="ARBA" id="ARBA00022553"/>
    </source>
</evidence>
<proteinExistence type="predicted"/>
<feature type="domain" description="Protein kinase" evidence="8">
    <location>
        <begin position="140"/>
        <end position="400"/>
    </location>
</feature>
<dbReference type="Gene3D" id="3.30.200.20">
    <property type="entry name" value="Phosphorylase Kinase, domain 1"/>
    <property type="match status" value="1"/>
</dbReference>
<reference evidence="11" key="1">
    <citation type="submission" date="2016-05" db="EMBL/GenBank/DDBJ databases">
        <title>Comparative genomics of biotechnologically important yeasts.</title>
        <authorList>
            <consortium name="DOE Joint Genome Institute"/>
            <person name="Riley R."/>
            <person name="Haridas S."/>
            <person name="Wolfe K.H."/>
            <person name="Lopes M.R."/>
            <person name="Hittinger C.T."/>
            <person name="Goker M."/>
            <person name="Salamov A."/>
            <person name="Wisecaver J."/>
            <person name="Long T.M."/>
            <person name="Aerts A.L."/>
            <person name="Barry K."/>
            <person name="Choi C."/>
            <person name="Clum A."/>
            <person name="Coughlan A.Y."/>
            <person name="Deshpande S."/>
            <person name="Douglass A.P."/>
            <person name="Hanson S.J."/>
            <person name="Klenk H.-P."/>
            <person name="Labutti K."/>
            <person name="Lapidus A."/>
            <person name="Lindquist E."/>
            <person name="Lipzen A."/>
            <person name="Meier-Kolthoff J.P."/>
            <person name="Ohm R.A."/>
            <person name="Otillar R.P."/>
            <person name="Pangilinan J."/>
            <person name="Peng Y."/>
            <person name="Rokas A."/>
            <person name="Rosa C.A."/>
            <person name="Scheuner C."/>
            <person name="Sibirny A.A."/>
            <person name="Slot J.C."/>
            <person name="Stielow J.B."/>
            <person name="Sun H."/>
            <person name="Kurtzman C.P."/>
            <person name="Blackwell M."/>
            <person name="Grigoriev I.V."/>
            <person name="Jeffries T.W."/>
        </authorList>
    </citation>
    <scope>NUCLEOTIDE SEQUENCE [LARGE SCALE GENOMIC DNA]</scope>
    <source>
        <strain evidence="11">NRRL Y-2460</strain>
    </source>
</reference>
<feature type="compositionally biased region" description="Polar residues" evidence="7">
    <location>
        <begin position="463"/>
        <end position="475"/>
    </location>
</feature>
<dbReference type="CDD" id="cd05123">
    <property type="entry name" value="STKc_AGC"/>
    <property type="match status" value="1"/>
</dbReference>
<dbReference type="FunFam" id="3.30.200.20:FF:000042">
    <property type="entry name" value="Aurora kinase A"/>
    <property type="match status" value="1"/>
</dbReference>
<protein>
    <recommendedName>
        <fullName evidence="12">Protein kinase domain-containing protein</fullName>
    </recommendedName>
</protein>
<organism evidence="10 11">
    <name type="scientific">Pachysolen tannophilus NRRL Y-2460</name>
    <dbReference type="NCBI Taxonomy" id="669874"/>
    <lineage>
        <taxon>Eukaryota</taxon>
        <taxon>Fungi</taxon>
        <taxon>Dikarya</taxon>
        <taxon>Ascomycota</taxon>
        <taxon>Saccharomycotina</taxon>
        <taxon>Pichiomycetes</taxon>
        <taxon>Pachysolenaceae</taxon>
        <taxon>Pachysolen</taxon>
    </lineage>
</organism>
<evidence type="ECO:0000259" key="9">
    <source>
        <dbReference type="PROSITE" id="PS51285"/>
    </source>
</evidence>
<evidence type="ECO:0000256" key="6">
    <source>
        <dbReference type="ARBA" id="ARBA00022840"/>
    </source>
</evidence>
<dbReference type="OrthoDB" id="63267at2759"/>
<dbReference type="Pfam" id="PF00069">
    <property type="entry name" value="Pkinase"/>
    <property type="match status" value="1"/>
</dbReference>
<dbReference type="SMART" id="SM00220">
    <property type="entry name" value="S_TKc"/>
    <property type="match status" value="1"/>
</dbReference>
<evidence type="ECO:0000256" key="1">
    <source>
        <dbReference type="ARBA" id="ARBA00022527"/>
    </source>
</evidence>